<dbReference type="InterPro" id="IPR058982">
    <property type="entry name" value="Beta-barrel_AprE"/>
</dbReference>
<keyword evidence="7" id="KW-1133">Transmembrane helix</keyword>
<keyword evidence="10" id="KW-0175">Coiled coil</keyword>
<evidence type="ECO:0000313" key="14">
    <source>
        <dbReference type="Proteomes" id="UP000032568"/>
    </source>
</evidence>
<reference evidence="13 14" key="2">
    <citation type="journal article" date="2022" name="Mar. Drugs">
        <title>Bioassay-Guided Fractionation Leads to the Detection of Cholic Acid Generated by the Rare Thalassomonas sp.</title>
        <authorList>
            <person name="Pheiffer F."/>
            <person name="Schneider Y.K."/>
            <person name="Hansen E.H."/>
            <person name="Andersen J.H."/>
            <person name="Isaksson J."/>
            <person name="Busche T."/>
            <person name="R C."/>
            <person name="Kalinowski J."/>
            <person name="Zyl L.V."/>
            <person name="Trindade M."/>
        </authorList>
    </citation>
    <scope>NUCLEOTIDE SEQUENCE [LARGE SCALE GENOMIC DNA]</scope>
    <source>
        <strain evidence="13 14">A5K-106</strain>
    </source>
</reference>
<keyword evidence="14" id="KW-1185">Reference proteome</keyword>
<evidence type="ECO:0000256" key="4">
    <source>
        <dbReference type="ARBA" id="ARBA00022475"/>
    </source>
</evidence>
<proteinExistence type="inferred from homology"/>
<keyword evidence="5 9" id="KW-0997">Cell inner membrane</keyword>
<dbReference type="NCBIfam" id="TIGR01843">
    <property type="entry name" value="type_I_hlyD"/>
    <property type="match status" value="1"/>
</dbReference>
<evidence type="ECO:0000256" key="1">
    <source>
        <dbReference type="ARBA" id="ARBA00004377"/>
    </source>
</evidence>
<keyword evidence="6" id="KW-0812">Transmembrane</keyword>
<dbReference type="PRINTS" id="PR01490">
    <property type="entry name" value="RTXTOXIND"/>
</dbReference>
<evidence type="ECO:0000256" key="8">
    <source>
        <dbReference type="ARBA" id="ARBA00023136"/>
    </source>
</evidence>
<evidence type="ECO:0000256" key="6">
    <source>
        <dbReference type="ARBA" id="ARBA00022692"/>
    </source>
</evidence>
<keyword evidence="3 9" id="KW-0813">Transport</keyword>
<protein>
    <recommendedName>
        <fullName evidence="9">Membrane fusion protein (MFP) family protein</fullName>
    </recommendedName>
</protein>
<evidence type="ECO:0000256" key="9">
    <source>
        <dbReference type="RuleBase" id="RU365093"/>
    </source>
</evidence>
<dbReference type="Proteomes" id="UP000032568">
    <property type="component" value="Chromosome pTact"/>
</dbReference>
<sequence>MLLTHLKTARQALKSQRDEPAKTTLSQREYEFQPGYLEIVERPPAPWTKRLAIGITCLLLAILTWSVIGRLDIHAQASGKLIVSSNSKVVQAAEPGEITTINVADGQHVKAGEVLINLNPVGVQAEIRELQEQLTFQQLESARLQALLSEQPLATFVPPETASLQQINTARAFLSSEWRDISTQLDNYASQLKVNEADRQARQNELNELEKLQSNARRRLEASKTLADVKQFALMELLQLESELLEVRRLSSEKQGEFDVLAGQVKSLENQRDNFTAKTRRENLEKLSQSQGTLAVLKQKLVQAREKYRQHNLTAPVDGVVQQLAVHTLGGVVQAAQQLMVIVPDEVPLEAEVMVLNKDVGFVYAGQSVEIKIDAFPYTRYGTIKGEVAHVSRDAVENEQLGLVFPAKVLINSSTILVEDKQVPLQAGMSINGEIRTGDRRVIDYLLSPIQQYQSEAMGER</sequence>
<dbReference type="InterPro" id="IPR006144">
    <property type="entry name" value="Secretion_HlyD_CS"/>
</dbReference>
<dbReference type="InterPro" id="IPR058625">
    <property type="entry name" value="MdtA-like_BSH"/>
</dbReference>
<dbReference type="SUPFAM" id="SSF111369">
    <property type="entry name" value="HlyD-like secretion proteins"/>
    <property type="match status" value="1"/>
</dbReference>
<dbReference type="PROSITE" id="PS00543">
    <property type="entry name" value="HLYD_FAMILY"/>
    <property type="match status" value="1"/>
</dbReference>
<comment type="subcellular location">
    <subcellularLocation>
        <location evidence="1 9">Cell inner membrane</location>
        <topology evidence="1 9">Single-pass membrane protein</topology>
    </subcellularLocation>
</comment>
<evidence type="ECO:0000256" key="5">
    <source>
        <dbReference type="ARBA" id="ARBA00022519"/>
    </source>
</evidence>
<evidence type="ECO:0000259" key="11">
    <source>
        <dbReference type="Pfam" id="PF25917"/>
    </source>
</evidence>
<dbReference type="AlphaFoldDB" id="A0AAF0C4H2"/>
<reference evidence="13 14" key="1">
    <citation type="journal article" date="2015" name="Genome Announc.">
        <title>Draft Genome Sequences of Marine Isolates of Thalassomonas viridans and Thalassomonas actiniarum.</title>
        <authorList>
            <person name="Olonade I."/>
            <person name="van Zyl L.J."/>
            <person name="Trindade M."/>
        </authorList>
    </citation>
    <scope>NUCLEOTIDE SEQUENCE [LARGE SCALE GENOMIC DNA]</scope>
    <source>
        <strain evidence="13 14">A5K-106</strain>
    </source>
</reference>
<dbReference type="EMBL" id="CP059736">
    <property type="protein sequence ID" value="WDE02307.1"/>
    <property type="molecule type" value="Genomic_DNA"/>
</dbReference>
<dbReference type="Gene3D" id="2.40.50.100">
    <property type="match status" value="1"/>
</dbReference>
<name>A0AAF0C4H2_9GAMM</name>
<feature type="domain" description="AprE-like beta-barrel" evidence="12">
    <location>
        <begin position="350"/>
        <end position="438"/>
    </location>
</feature>
<dbReference type="Pfam" id="PF26002">
    <property type="entry name" value="Beta-barrel_AprE"/>
    <property type="match status" value="1"/>
</dbReference>
<dbReference type="PANTHER" id="PTHR30386:SF27">
    <property type="entry name" value="MEMBRANE FUSION PROTEIN (MFP) FAMILY PROTEIN"/>
    <property type="match status" value="1"/>
</dbReference>
<feature type="domain" description="Multidrug resistance protein MdtA-like barrel-sandwich hybrid" evidence="11">
    <location>
        <begin position="95"/>
        <end position="343"/>
    </location>
</feature>
<dbReference type="PANTHER" id="PTHR30386">
    <property type="entry name" value="MEMBRANE FUSION SUBUNIT OF EMRAB-TOLC MULTIDRUG EFFLUX PUMP"/>
    <property type="match status" value="1"/>
</dbReference>
<evidence type="ECO:0000256" key="2">
    <source>
        <dbReference type="ARBA" id="ARBA00009477"/>
    </source>
</evidence>
<evidence type="ECO:0000313" key="13">
    <source>
        <dbReference type="EMBL" id="WDE02307.1"/>
    </source>
</evidence>
<organism evidence="13 14">
    <name type="scientific">Thalassomonas actiniarum</name>
    <dbReference type="NCBI Taxonomy" id="485447"/>
    <lineage>
        <taxon>Bacteria</taxon>
        <taxon>Pseudomonadati</taxon>
        <taxon>Pseudomonadota</taxon>
        <taxon>Gammaproteobacteria</taxon>
        <taxon>Alteromonadales</taxon>
        <taxon>Colwelliaceae</taxon>
        <taxon>Thalassomonas</taxon>
    </lineage>
</organism>
<feature type="coiled-coil region" evidence="10">
    <location>
        <begin position="192"/>
        <end position="226"/>
    </location>
</feature>
<evidence type="ECO:0000256" key="3">
    <source>
        <dbReference type="ARBA" id="ARBA00022448"/>
    </source>
</evidence>
<gene>
    <name evidence="13" type="ORF">SG35_031650</name>
</gene>
<dbReference type="Gene3D" id="2.40.30.170">
    <property type="match status" value="1"/>
</dbReference>
<feature type="coiled-coil region" evidence="10">
    <location>
        <begin position="265"/>
        <end position="314"/>
    </location>
</feature>
<dbReference type="GO" id="GO:0005886">
    <property type="term" value="C:plasma membrane"/>
    <property type="evidence" value="ECO:0007669"/>
    <property type="project" value="UniProtKB-SubCell"/>
</dbReference>
<dbReference type="RefSeq" id="WP_044831147.1">
    <property type="nucleotide sequence ID" value="NZ_CP059736.1"/>
</dbReference>
<dbReference type="Pfam" id="PF25917">
    <property type="entry name" value="BSH_RND"/>
    <property type="match status" value="1"/>
</dbReference>
<dbReference type="InterPro" id="IPR010129">
    <property type="entry name" value="T1SS_HlyD"/>
</dbReference>
<evidence type="ECO:0000256" key="10">
    <source>
        <dbReference type="SAM" id="Coils"/>
    </source>
</evidence>
<evidence type="ECO:0000259" key="12">
    <source>
        <dbReference type="Pfam" id="PF26002"/>
    </source>
</evidence>
<dbReference type="KEGG" id="tact:SG35_031650"/>
<evidence type="ECO:0000256" key="7">
    <source>
        <dbReference type="ARBA" id="ARBA00022989"/>
    </source>
</evidence>
<dbReference type="InterPro" id="IPR050739">
    <property type="entry name" value="MFP"/>
</dbReference>
<accession>A0AAF0C4H2</accession>
<comment type="similarity">
    <text evidence="2 9">Belongs to the membrane fusion protein (MFP) (TC 8.A.1) family.</text>
</comment>
<keyword evidence="4 9" id="KW-1003">Cell membrane</keyword>
<keyword evidence="8" id="KW-0472">Membrane</keyword>
<dbReference type="GO" id="GO:0009306">
    <property type="term" value="P:protein secretion"/>
    <property type="evidence" value="ECO:0007669"/>
    <property type="project" value="InterPro"/>
</dbReference>